<dbReference type="InterPro" id="IPR057279">
    <property type="entry name" value="MGAT4"/>
</dbReference>
<feature type="domain" description="MGAT4 conserved region" evidence="4">
    <location>
        <begin position="105"/>
        <end position="383"/>
    </location>
</feature>
<dbReference type="InterPro" id="IPR056576">
    <property type="entry name" value="MGAT4_A/B/C_C"/>
</dbReference>
<evidence type="ECO:0000256" key="1">
    <source>
        <dbReference type="ARBA" id="ARBA00004922"/>
    </source>
</evidence>
<dbReference type="OrthoDB" id="2016523at2759"/>
<dbReference type="Pfam" id="PF23524">
    <property type="entry name" value="MGAT4A_C"/>
    <property type="match status" value="1"/>
</dbReference>
<feature type="domain" description="MGAT4 A/B/C C-terminal" evidence="5">
    <location>
        <begin position="401"/>
        <end position="545"/>
    </location>
</feature>
<evidence type="ECO:0000256" key="3">
    <source>
        <dbReference type="ARBA" id="ARBA00022679"/>
    </source>
</evidence>
<evidence type="ECO:0000313" key="7">
    <source>
        <dbReference type="Proteomes" id="UP001152795"/>
    </source>
</evidence>
<comment type="caution">
    <text evidence="6">The sequence shown here is derived from an EMBL/GenBank/DDBJ whole genome shotgun (WGS) entry which is preliminary data.</text>
</comment>
<dbReference type="GO" id="GO:0005783">
    <property type="term" value="C:endoplasmic reticulum"/>
    <property type="evidence" value="ECO:0007669"/>
    <property type="project" value="TreeGrafter"/>
</dbReference>
<dbReference type="Proteomes" id="UP001152795">
    <property type="component" value="Unassembled WGS sequence"/>
</dbReference>
<dbReference type="PANTHER" id="PTHR12062">
    <property type="entry name" value="N-ACETYLGLUCOSAMINYLTRANSFERASE VI"/>
    <property type="match status" value="1"/>
</dbReference>
<dbReference type="InterPro" id="IPR006759">
    <property type="entry name" value="Glyco_transf_54"/>
</dbReference>
<protein>
    <submittedName>
        <fullName evidence="6">Alpha-1,3-mannosyl-glyco 4-beta-N-acetylglucosaminyltransferase A-like</fullName>
    </submittedName>
</protein>
<dbReference type="EMBL" id="CACRXK020000323">
    <property type="protein sequence ID" value="CAB3980784.1"/>
    <property type="molecule type" value="Genomic_DNA"/>
</dbReference>
<dbReference type="AlphaFoldDB" id="A0A7D9HBR3"/>
<reference evidence="6" key="1">
    <citation type="submission" date="2020-04" db="EMBL/GenBank/DDBJ databases">
        <authorList>
            <person name="Alioto T."/>
            <person name="Alioto T."/>
            <person name="Gomez Garrido J."/>
        </authorList>
    </citation>
    <scope>NUCLEOTIDE SEQUENCE</scope>
    <source>
        <strain evidence="6">A484AB</strain>
    </source>
</reference>
<keyword evidence="2" id="KW-0328">Glycosyltransferase</keyword>
<proteinExistence type="predicted"/>
<dbReference type="GO" id="GO:0005795">
    <property type="term" value="C:Golgi stack"/>
    <property type="evidence" value="ECO:0007669"/>
    <property type="project" value="TreeGrafter"/>
</dbReference>
<evidence type="ECO:0000313" key="6">
    <source>
        <dbReference type="EMBL" id="CAB3980784.1"/>
    </source>
</evidence>
<dbReference type="PANTHER" id="PTHR12062:SF9">
    <property type="entry name" value="ALPHA-1,3-MANNOSYL-GLYCOPROTEIN 4-BETA-N-ACETYLGLUCOSAMINYLTRANSFERASE A, ISOFORM A"/>
    <property type="match status" value="1"/>
</dbReference>
<dbReference type="Pfam" id="PF04666">
    <property type="entry name" value="MGAT4_cons"/>
    <property type="match status" value="1"/>
</dbReference>
<dbReference type="GO" id="GO:0006487">
    <property type="term" value="P:protein N-linked glycosylation"/>
    <property type="evidence" value="ECO:0007669"/>
    <property type="project" value="TreeGrafter"/>
</dbReference>
<evidence type="ECO:0000259" key="4">
    <source>
        <dbReference type="Pfam" id="PF04666"/>
    </source>
</evidence>
<name>A0A7D9HBR3_PARCT</name>
<sequence length="552" mass="63157">MAFTLRRNRIILATILILLPVIFLIITSDGGHRVLTSGVEVDPSIIERLKILSIRLRLVESKNDDISQSLISIRSSSYHHYASDTKNNNTKVRDVDFMNNSQLTLPSIYNYMSHLLGSKNSLVPAFQLSAGRHAVSLIFGVPTIKRGKASYVLNTIQSLIQGTSAEEKNDCIIVVFIAEIEDKIFVKSLIEDLKERFDKEIRSGLIEVVVPPKEFYPDLNNLPKDITFHDPPLRVKWRTKQNLDFSYLMMYAQQRARFYVQLEDDLIATPGYVSTIRTFALQQTENRWMMLEFSSLGFIGKLFRTSDLPTIVEFFLMFHKDKPVDWLLDHILWVKVCNPDKDQAHCNREKAQLRIRFKPSLFQHIGRESSLPGKKQNLIDKDFKKAPLFQAHLNPKGSAITTINVYQTHTIDRAYTGQSFFWGHTPHKGDVVRFKFEDGILLEHFRINTGNVEHPGDIFSNASVELLTTENKLQREKLFRETPASDVEAQKNFVKDEFLLTDYVRVGKFVNGLADGAVPSTIGKVSEILIRVNDHTGQNWVIISEIHIVAKT</sequence>
<keyword evidence="7" id="KW-1185">Reference proteome</keyword>
<gene>
    <name evidence="6" type="ORF">PACLA_8A059753</name>
</gene>
<accession>A0A7D9HBR3</accession>
<evidence type="ECO:0000259" key="5">
    <source>
        <dbReference type="Pfam" id="PF23524"/>
    </source>
</evidence>
<comment type="pathway">
    <text evidence="1">Protein modification; protein glycosylation.</text>
</comment>
<organism evidence="6 7">
    <name type="scientific">Paramuricea clavata</name>
    <name type="common">Red gorgonian</name>
    <name type="synonym">Violescent sea-whip</name>
    <dbReference type="NCBI Taxonomy" id="317549"/>
    <lineage>
        <taxon>Eukaryota</taxon>
        <taxon>Metazoa</taxon>
        <taxon>Cnidaria</taxon>
        <taxon>Anthozoa</taxon>
        <taxon>Octocorallia</taxon>
        <taxon>Malacalcyonacea</taxon>
        <taxon>Plexauridae</taxon>
        <taxon>Paramuricea</taxon>
    </lineage>
</organism>
<evidence type="ECO:0000256" key="2">
    <source>
        <dbReference type="ARBA" id="ARBA00022676"/>
    </source>
</evidence>
<dbReference type="GO" id="GO:0008375">
    <property type="term" value="F:acetylglucosaminyltransferase activity"/>
    <property type="evidence" value="ECO:0007669"/>
    <property type="project" value="TreeGrafter"/>
</dbReference>
<dbReference type="GO" id="GO:0005793">
    <property type="term" value="C:endoplasmic reticulum-Golgi intermediate compartment"/>
    <property type="evidence" value="ECO:0007669"/>
    <property type="project" value="TreeGrafter"/>
</dbReference>
<keyword evidence="3" id="KW-0808">Transferase</keyword>